<accession>A0A0F8XA56</accession>
<dbReference type="GO" id="GO:0003824">
    <property type="term" value="F:catalytic activity"/>
    <property type="evidence" value="ECO:0007669"/>
    <property type="project" value="InterPro"/>
</dbReference>
<name>A0A0F8XA56_9ZZZZ</name>
<evidence type="ECO:0000259" key="1">
    <source>
        <dbReference type="PROSITE" id="PS50991"/>
    </source>
</evidence>
<comment type="caution">
    <text evidence="2">The sequence shown here is derived from an EMBL/GenBank/DDBJ whole genome shotgun (WGS) entry which is preliminary data.</text>
</comment>
<dbReference type="InterPro" id="IPR000891">
    <property type="entry name" value="PYR_CT"/>
</dbReference>
<feature type="non-terminal residue" evidence="2">
    <location>
        <position position="33"/>
    </location>
</feature>
<proteinExistence type="predicted"/>
<dbReference type="SUPFAM" id="SSF51569">
    <property type="entry name" value="Aldolase"/>
    <property type="match status" value="1"/>
</dbReference>
<organism evidence="2">
    <name type="scientific">marine sediment metagenome</name>
    <dbReference type="NCBI Taxonomy" id="412755"/>
    <lineage>
        <taxon>unclassified sequences</taxon>
        <taxon>metagenomes</taxon>
        <taxon>ecological metagenomes</taxon>
    </lineage>
</organism>
<dbReference type="InterPro" id="IPR013785">
    <property type="entry name" value="Aldolase_TIM"/>
</dbReference>
<feature type="domain" description="Pyruvate carboxyltransferase" evidence="1">
    <location>
        <begin position="1"/>
        <end position="33"/>
    </location>
</feature>
<evidence type="ECO:0000313" key="2">
    <source>
        <dbReference type="EMBL" id="KKK66017.1"/>
    </source>
</evidence>
<gene>
    <name evidence="2" type="ORF">LCGC14_2968340</name>
</gene>
<dbReference type="PROSITE" id="PS50991">
    <property type="entry name" value="PYR_CT"/>
    <property type="match status" value="1"/>
</dbReference>
<dbReference type="Gene3D" id="3.20.20.70">
    <property type="entry name" value="Aldolase class I"/>
    <property type="match status" value="1"/>
</dbReference>
<dbReference type="EMBL" id="LAZR01060281">
    <property type="protein sequence ID" value="KKK66017.1"/>
    <property type="molecule type" value="Genomic_DNA"/>
</dbReference>
<sequence length="33" mass="3855">MERMKKEIDLPIHLHCHYIGGMAPMNYLKAIEA</sequence>
<protein>
    <recommendedName>
        <fullName evidence="1">Pyruvate carboxyltransferase domain-containing protein</fullName>
    </recommendedName>
</protein>
<reference evidence="2" key="1">
    <citation type="journal article" date="2015" name="Nature">
        <title>Complex archaea that bridge the gap between prokaryotes and eukaryotes.</title>
        <authorList>
            <person name="Spang A."/>
            <person name="Saw J.H."/>
            <person name="Jorgensen S.L."/>
            <person name="Zaremba-Niedzwiedzka K."/>
            <person name="Martijn J."/>
            <person name="Lind A.E."/>
            <person name="van Eijk R."/>
            <person name="Schleper C."/>
            <person name="Guy L."/>
            <person name="Ettema T.J."/>
        </authorList>
    </citation>
    <scope>NUCLEOTIDE SEQUENCE</scope>
</reference>
<dbReference type="AlphaFoldDB" id="A0A0F8XA56"/>